<dbReference type="EMBL" id="JARKNE010000009">
    <property type="protein sequence ID" value="KAK5803010.1"/>
    <property type="molecule type" value="Genomic_DNA"/>
</dbReference>
<sequence length="284" mass="32554">MFLQQMQGGYRVVRNFVYCKGGVDFSKGLSVCYDNSSFIAMINHIGKRGFIHVYVEHEVDTPDVIDDTMLLPGNRERYVNISVGEPNCNEELNFNERVNGGAGETFTELGGESNVGSDFSWSRSYGSDSDGEVVCKRNRHVSFDLSNPIPHLELGIVFMGPDEFKIALAKYAIKKSFDIVYLRNEKGMTRAKCREDGCPFRIYVAIDNSDGFYKIKTFIETYKCFVTFNNKRASYKFVKEHFLSKIRVVPKLKLTKMLKLAKEELKVDLSRVHATRLGKRNWRK</sequence>
<evidence type="ECO:0000313" key="2">
    <source>
        <dbReference type="EMBL" id="KAK5803010.1"/>
    </source>
</evidence>
<reference evidence="2 3" key="1">
    <citation type="submission" date="2023-03" db="EMBL/GenBank/DDBJ databases">
        <title>WGS of Gossypium arboreum.</title>
        <authorList>
            <person name="Yu D."/>
        </authorList>
    </citation>
    <scope>NUCLEOTIDE SEQUENCE [LARGE SCALE GENOMIC DNA]</scope>
    <source>
        <tissue evidence="2">Leaf</tissue>
    </source>
</reference>
<keyword evidence="3" id="KW-1185">Reference proteome</keyword>
<name>A0ABR0NP40_GOSAR</name>
<evidence type="ECO:0000259" key="1">
    <source>
        <dbReference type="Pfam" id="PF03108"/>
    </source>
</evidence>
<accession>A0ABR0NP40</accession>
<feature type="domain" description="Transposase MuDR plant" evidence="1">
    <location>
        <begin position="152"/>
        <end position="206"/>
    </location>
</feature>
<dbReference type="PANTHER" id="PTHR31973:SF189">
    <property type="entry name" value="TRANSPOSASE, MUDR, PLANT, MULE TRANSPOSASE DOMAIN PROTEIN-RELATED"/>
    <property type="match status" value="1"/>
</dbReference>
<organism evidence="2 3">
    <name type="scientific">Gossypium arboreum</name>
    <name type="common">Tree cotton</name>
    <name type="synonym">Gossypium nanking</name>
    <dbReference type="NCBI Taxonomy" id="29729"/>
    <lineage>
        <taxon>Eukaryota</taxon>
        <taxon>Viridiplantae</taxon>
        <taxon>Streptophyta</taxon>
        <taxon>Embryophyta</taxon>
        <taxon>Tracheophyta</taxon>
        <taxon>Spermatophyta</taxon>
        <taxon>Magnoliopsida</taxon>
        <taxon>eudicotyledons</taxon>
        <taxon>Gunneridae</taxon>
        <taxon>Pentapetalae</taxon>
        <taxon>rosids</taxon>
        <taxon>malvids</taxon>
        <taxon>Malvales</taxon>
        <taxon>Malvaceae</taxon>
        <taxon>Malvoideae</taxon>
        <taxon>Gossypium</taxon>
    </lineage>
</organism>
<proteinExistence type="predicted"/>
<dbReference type="Proteomes" id="UP001358586">
    <property type="component" value="Chromosome 9"/>
</dbReference>
<protein>
    <recommendedName>
        <fullName evidence="1">Transposase MuDR plant domain-containing protein</fullName>
    </recommendedName>
</protein>
<dbReference type="InterPro" id="IPR004332">
    <property type="entry name" value="Transposase_MuDR"/>
</dbReference>
<evidence type="ECO:0000313" key="3">
    <source>
        <dbReference type="Proteomes" id="UP001358586"/>
    </source>
</evidence>
<comment type="caution">
    <text evidence="2">The sequence shown here is derived from an EMBL/GenBank/DDBJ whole genome shotgun (WGS) entry which is preliminary data.</text>
</comment>
<dbReference type="Pfam" id="PF03108">
    <property type="entry name" value="DBD_Tnp_Mut"/>
    <property type="match status" value="1"/>
</dbReference>
<gene>
    <name evidence="2" type="ORF">PVK06_030647</name>
</gene>
<dbReference type="PANTHER" id="PTHR31973">
    <property type="entry name" value="POLYPROTEIN, PUTATIVE-RELATED"/>
    <property type="match status" value="1"/>
</dbReference>